<name>A0ABT9I4Y3_9GAMM</name>
<dbReference type="RefSeq" id="WP_305977573.1">
    <property type="nucleotide sequence ID" value="NZ_JAPJDZ010000165.1"/>
</dbReference>
<keyword evidence="2" id="KW-0288">FMN</keyword>
<evidence type="ECO:0000256" key="3">
    <source>
        <dbReference type="ARBA" id="ARBA00023797"/>
    </source>
</evidence>
<organism evidence="7 8">
    <name type="scientific">Rheinheimera baltica</name>
    <dbReference type="NCBI Taxonomy" id="67576"/>
    <lineage>
        <taxon>Bacteria</taxon>
        <taxon>Pseudomonadati</taxon>
        <taxon>Pseudomonadota</taxon>
        <taxon>Gammaproteobacteria</taxon>
        <taxon>Chromatiales</taxon>
        <taxon>Chromatiaceae</taxon>
        <taxon>Rheinheimera</taxon>
    </lineage>
</organism>
<keyword evidence="4" id="KW-0472">Membrane</keyword>
<keyword evidence="8" id="KW-1185">Reference proteome</keyword>
<dbReference type="PANTHER" id="PTHR19384">
    <property type="entry name" value="NITRIC OXIDE SYNTHASE-RELATED"/>
    <property type="match status" value="1"/>
</dbReference>
<feature type="transmembrane region" description="Helical" evidence="4">
    <location>
        <begin position="292"/>
        <end position="319"/>
    </location>
</feature>
<dbReference type="Gene3D" id="3.40.50.80">
    <property type="entry name" value="Nucleotide-binding domain of ferredoxin-NADP reductase (FNR) module"/>
    <property type="match status" value="1"/>
</dbReference>
<dbReference type="SUPFAM" id="SSF63380">
    <property type="entry name" value="Riboflavin synthase domain-like"/>
    <property type="match status" value="1"/>
</dbReference>
<dbReference type="InterPro" id="IPR001433">
    <property type="entry name" value="OxRdtase_FAD/NAD-bd"/>
</dbReference>
<gene>
    <name evidence="7" type="ORF">ORJ04_21100</name>
</gene>
<proteinExistence type="predicted"/>
<dbReference type="Proteomes" id="UP001231109">
    <property type="component" value="Unassembled WGS sequence"/>
</dbReference>
<dbReference type="PANTHER" id="PTHR19384:SF17">
    <property type="entry name" value="NADPH--CYTOCHROME P450 REDUCTASE"/>
    <property type="match status" value="1"/>
</dbReference>
<reference evidence="7 8" key="1">
    <citation type="submission" date="2022-11" db="EMBL/GenBank/DDBJ databases">
        <title>Viruses from the air-sea interface of a natural surface slick.</title>
        <authorList>
            <person name="Rahlff J."/>
            <person name="Holmfeldt K."/>
        </authorList>
    </citation>
    <scope>NUCLEOTIDE SEQUENCE [LARGE SCALE GENOMIC DNA]</scope>
    <source>
        <strain evidence="7 8">SMS4</strain>
    </source>
</reference>
<accession>A0ABT9I4Y3</accession>
<dbReference type="SUPFAM" id="SSF52218">
    <property type="entry name" value="Flavoproteins"/>
    <property type="match status" value="1"/>
</dbReference>
<dbReference type="InterPro" id="IPR001709">
    <property type="entry name" value="Flavoprot_Pyr_Nucl_cyt_Rdtase"/>
</dbReference>
<dbReference type="InterPro" id="IPR017938">
    <property type="entry name" value="Riboflavin_synthase-like_b-brl"/>
</dbReference>
<evidence type="ECO:0000313" key="8">
    <source>
        <dbReference type="Proteomes" id="UP001231109"/>
    </source>
</evidence>
<dbReference type="Pfam" id="PF00175">
    <property type="entry name" value="NAD_binding_1"/>
    <property type="match status" value="1"/>
</dbReference>
<feature type="transmembrane region" description="Helical" evidence="4">
    <location>
        <begin position="123"/>
        <end position="144"/>
    </location>
</feature>
<dbReference type="CDD" id="cd06201">
    <property type="entry name" value="SiR_like2"/>
    <property type="match status" value="1"/>
</dbReference>
<dbReference type="EMBL" id="JAPJDZ010000165">
    <property type="protein sequence ID" value="MDP5138449.1"/>
    <property type="molecule type" value="Genomic_DNA"/>
</dbReference>
<feature type="domain" description="FAD-binding FR-type" evidence="6">
    <location>
        <begin position="490"/>
        <end position="620"/>
    </location>
</feature>
<keyword evidence="4" id="KW-0812">Transmembrane</keyword>
<dbReference type="InterPro" id="IPR008254">
    <property type="entry name" value="Flavodoxin/NO_synth"/>
</dbReference>
<evidence type="ECO:0000313" key="7">
    <source>
        <dbReference type="EMBL" id="MDP5138449.1"/>
    </source>
</evidence>
<dbReference type="PROSITE" id="PS50902">
    <property type="entry name" value="FLAVODOXIN_LIKE"/>
    <property type="match status" value="1"/>
</dbReference>
<dbReference type="Pfam" id="PF00258">
    <property type="entry name" value="Flavodoxin_1"/>
    <property type="match status" value="1"/>
</dbReference>
<protein>
    <recommendedName>
        <fullName evidence="3">NADPH--hemoprotein reductase</fullName>
        <ecNumber evidence="3">1.6.2.4</ecNumber>
    </recommendedName>
</protein>
<dbReference type="InterPro" id="IPR039261">
    <property type="entry name" value="FNR_nucleotide-bd"/>
</dbReference>
<evidence type="ECO:0000256" key="4">
    <source>
        <dbReference type="SAM" id="Phobius"/>
    </source>
</evidence>
<feature type="domain" description="Flavodoxin-like" evidence="5">
    <location>
        <begin position="339"/>
        <end position="474"/>
    </location>
</feature>
<dbReference type="Pfam" id="PF03929">
    <property type="entry name" value="PepSY_TM"/>
    <property type="match status" value="1"/>
</dbReference>
<comment type="caution">
    <text evidence="7">The sequence shown here is derived from an EMBL/GenBank/DDBJ whole genome shotgun (WGS) entry which is preliminary data.</text>
</comment>
<evidence type="ECO:0000259" key="5">
    <source>
        <dbReference type="PROSITE" id="PS50902"/>
    </source>
</evidence>
<dbReference type="InterPro" id="IPR005625">
    <property type="entry name" value="PepSY-ass_TM"/>
</dbReference>
<dbReference type="SUPFAM" id="SSF52343">
    <property type="entry name" value="Ferredoxin reductase-like, C-terminal NADP-linked domain"/>
    <property type="match status" value="1"/>
</dbReference>
<dbReference type="PRINTS" id="PR00371">
    <property type="entry name" value="FPNCR"/>
</dbReference>
<keyword evidence="1" id="KW-0285">Flavoprotein</keyword>
<sequence length="733" mass="80002">MLRRLHLIIGLFAALFLLVLAVSGAVLSLEPALQRAGATIPARGMMSVADLAQKAERAYPGIEQLERLPSGAVLVYFTHEGQSGADLINPVSGERLAAYQPSAFFSWVKDLHRAFLWDDRGRATAGISALLMAVICLSGIALLASRAGGWRKLLSPIRGAANGAISPRLHAEIARAAALALLLSALTAVWMSALRFELLPEAVEQEADFTQSVVALPPAPIGTLPALQQVDLQDLHQLIFPFRADPLDVYTLRTHQGSGYVDQASGQWLSYADYGNTATLQNFIMELHTGEAYWWLGLLLGLAALTVPVLTITGILIWWQRQRAKPQLTGNTPRHLADTIVLVGSETNTTWGFAKSLLEGLTAAGCRVHVAPMNELAHHYAKARRLLILTATYGDGDAPASANQFMHKLDKLPVVSALPWAVLGFGDRQFCSFCAFADEVTQYLQRQQWPQLLPTEYIDRQSGSSFEHWGMALGQAIDMPLSLHYTPAPRATQPLVLLQRENYGEAVNALTCVLRFNRVASRGALPAFSAGDLVSIVPPGSDAPRFYSLASNSKDGVLEICVRQQNNGLCSSFLCSMQPGDCADGFIQYNARFKPCSGKSAIILIGAGTGISPLIGFIRANKSQRPMHLYWGGRLAESDFLYQHELRSLLTDKHLLQLHVAFSRSSKPEYVQHKLLEDAVNIRHLVNANAQILLCGGRKMANDVASSMDIILAPLSLDVAKLKQQGRYLEDTY</sequence>
<keyword evidence="4" id="KW-1133">Transmembrane helix</keyword>
<dbReference type="InterPro" id="IPR029039">
    <property type="entry name" value="Flavoprotein-like_sf"/>
</dbReference>
<dbReference type="Gene3D" id="3.40.50.360">
    <property type="match status" value="1"/>
</dbReference>
<dbReference type="Gene3D" id="2.40.30.10">
    <property type="entry name" value="Translation factors"/>
    <property type="match status" value="1"/>
</dbReference>
<evidence type="ECO:0000256" key="2">
    <source>
        <dbReference type="ARBA" id="ARBA00022643"/>
    </source>
</evidence>
<dbReference type="InterPro" id="IPR017927">
    <property type="entry name" value="FAD-bd_FR_type"/>
</dbReference>
<evidence type="ECO:0000259" key="6">
    <source>
        <dbReference type="PROSITE" id="PS51384"/>
    </source>
</evidence>
<dbReference type="PROSITE" id="PS51384">
    <property type="entry name" value="FAD_FR"/>
    <property type="match status" value="1"/>
</dbReference>
<dbReference type="EC" id="1.6.2.4" evidence="3"/>
<evidence type="ECO:0000256" key="1">
    <source>
        <dbReference type="ARBA" id="ARBA00022630"/>
    </source>
</evidence>